<protein>
    <submittedName>
        <fullName evidence="2">NAD(P)H-binding protein</fullName>
    </submittedName>
</protein>
<dbReference type="InterPro" id="IPR016040">
    <property type="entry name" value="NAD(P)-bd_dom"/>
</dbReference>
<dbReference type="Pfam" id="PF13460">
    <property type="entry name" value="NAD_binding_10"/>
    <property type="match status" value="1"/>
</dbReference>
<dbReference type="InterPro" id="IPR036291">
    <property type="entry name" value="NAD(P)-bd_dom_sf"/>
</dbReference>
<evidence type="ECO:0000313" key="2">
    <source>
        <dbReference type="EMBL" id="MEE6263055.1"/>
    </source>
</evidence>
<dbReference type="PANTHER" id="PTHR12126:SF11">
    <property type="entry name" value="NADH DEHYDROGENASE [UBIQUINONE] 1 ALPHA SUBCOMPLEX SUBUNIT 9, MITOCHONDRIAL"/>
    <property type="match status" value="1"/>
</dbReference>
<keyword evidence="3" id="KW-1185">Reference proteome</keyword>
<reference evidence="2 3" key="1">
    <citation type="submission" date="2024-01" db="EMBL/GenBank/DDBJ databases">
        <title>Genome insights into Plantactinospora sonchi sp. nov.</title>
        <authorList>
            <person name="Wang L."/>
        </authorList>
    </citation>
    <scope>NUCLEOTIDE SEQUENCE [LARGE SCALE GENOMIC DNA]</scope>
    <source>
        <strain evidence="2 3">NEAU-QY2</strain>
    </source>
</reference>
<dbReference type="RefSeq" id="WP_331217993.1">
    <property type="nucleotide sequence ID" value="NZ_JAZGQK010000034.1"/>
</dbReference>
<comment type="caution">
    <text evidence="2">The sequence shown here is derived from an EMBL/GenBank/DDBJ whole genome shotgun (WGS) entry which is preliminary data.</text>
</comment>
<name>A0ABU7S2L8_9ACTN</name>
<organism evidence="2 3">
    <name type="scientific">Plantactinospora sonchi</name>
    <dbReference type="NCBI Taxonomy" id="1544735"/>
    <lineage>
        <taxon>Bacteria</taxon>
        <taxon>Bacillati</taxon>
        <taxon>Actinomycetota</taxon>
        <taxon>Actinomycetes</taxon>
        <taxon>Micromonosporales</taxon>
        <taxon>Micromonosporaceae</taxon>
        <taxon>Plantactinospora</taxon>
    </lineage>
</organism>
<accession>A0ABU7S2L8</accession>
<dbReference type="SUPFAM" id="SSF51735">
    <property type="entry name" value="NAD(P)-binding Rossmann-fold domains"/>
    <property type="match status" value="1"/>
</dbReference>
<dbReference type="Gene3D" id="3.40.50.720">
    <property type="entry name" value="NAD(P)-binding Rossmann-like Domain"/>
    <property type="match status" value="1"/>
</dbReference>
<feature type="domain" description="NAD(P)-binding" evidence="1">
    <location>
        <begin position="7"/>
        <end position="183"/>
    </location>
</feature>
<proteinExistence type="predicted"/>
<evidence type="ECO:0000259" key="1">
    <source>
        <dbReference type="Pfam" id="PF13460"/>
    </source>
</evidence>
<dbReference type="Proteomes" id="UP001332243">
    <property type="component" value="Unassembled WGS sequence"/>
</dbReference>
<gene>
    <name evidence="2" type="ORF">V1633_31710</name>
</gene>
<dbReference type="PANTHER" id="PTHR12126">
    <property type="entry name" value="NADH-UBIQUINONE OXIDOREDUCTASE 39 KDA SUBUNIT-RELATED"/>
    <property type="match status" value="1"/>
</dbReference>
<evidence type="ECO:0000313" key="3">
    <source>
        <dbReference type="Proteomes" id="UP001332243"/>
    </source>
</evidence>
<sequence length="260" mass="28094">MTILVTGATGRLGQVLTPELVRAGRPTRAMSRTPKGGDDVVERVRADLATGEGLAAALADVDTVLHLASAPYQRGYTRHVDVDGTRRLVDAAGTAGVRHLVYVSIVGIDRVPFSYYRVKLDAEAIVADGPVPWTILRVTQFHDLLDEALTRLARFPVLPVDPKIVGQPVDVHDVAAHLVRRISAPAGRTIEEYGGPEVLSLADGARAWLTARGLRRPLLRLPVPGRLGRAFRSGALTTDTGERGRITWPDYLAGRRTEPG</sequence>
<dbReference type="InterPro" id="IPR051207">
    <property type="entry name" value="ComplexI_NDUFA9_subunit"/>
</dbReference>
<dbReference type="EMBL" id="JAZGQK010000034">
    <property type="protein sequence ID" value="MEE6263055.1"/>
    <property type="molecule type" value="Genomic_DNA"/>
</dbReference>